<dbReference type="STRING" id="685588.A0A067TBB7"/>
<dbReference type="GO" id="GO:0005525">
    <property type="term" value="F:GTP binding"/>
    <property type="evidence" value="ECO:0007669"/>
    <property type="project" value="InterPro"/>
</dbReference>
<accession>A0A067TBB7</accession>
<dbReference type="HOGENOM" id="CLU_050405_0_1_1"/>
<reference evidence="3" key="1">
    <citation type="journal article" date="2014" name="Proc. Natl. Acad. Sci. U.S.A.">
        <title>Extensive sampling of basidiomycete genomes demonstrates inadequacy of the white-rot/brown-rot paradigm for wood decay fungi.</title>
        <authorList>
            <person name="Riley R."/>
            <person name="Salamov A.A."/>
            <person name="Brown D.W."/>
            <person name="Nagy L.G."/>
            <person name="Floudas D."/>
            <person name="Held B.W."/>
            <person name="Levasseur A."/>
            <person name="Lombard V."/>
            <person name="Morin E."/>
            <person name="Otillar R."/>
            <person name="Lindquist E.A."/>
            <person name="Sun H."/>
            <person name="LaButti K.M."/>
            <person name="Schmutz J."/>
            <person name="Jabbour D."/>
            <person name="Luo H."/>
            <person name="Baker S.E."/>
            <person name="Pisabarro A.G."/>
            <person name="Walton J.D."/>
            <person name="Blanchette R.A."/>
            <person name="Henrissat B."/>
            <person name="Martin F."/>
            <person name="Cullen D."/>
            <person name="Hibbett D.S."/>
            <person name="Grigoriev I.V."/>
        </authorList>
    </citation>
    <scope>NUCLEOTIDE SEQUENCE [LARGE SCALE GENOMIC DNA]</scope>
    <source>
        <strain evidence="3">CBS 339.88</strain>
    </source>
</reference>
<dbReference type="InterPro" id="IPR006073">
    <property type="entry name" value="GTP-bd"/>
</dbReference>
<feature type="domain" description="G" evidence="1">
    <location>
        <begin position="7"/>
        <end position="106"/>
    </location>
</feature>
<sequence>MSPTPNIVLFGESGCGKSSIVNMIAGRELAAVSSSVNGCTFTSARYEVDIQGTLFNVYDTAGLDEGDNGTVPKQAATVQLFRLLKTLDTGINLLVFCVRGKIKPGTHKNWRLFHEIICRRQVPIVLAITGLEDEENMDEFWVRNKEAFQKYRMYPQGVGCITATRGRRLKSGVHRLDEEYEESKVKMWNLLKTQFLEQPWKVQPVEWFKDIINVTYESECLGLWHTEHREVVTVAGSAIQELVDRCEMTEAEAKKLGEALSRV</sequence>
<proteinExistence type="predicted"/>
<evidence type="ECO:0000313" key="3">
    <source>
        <dbReference type="Proteomes" id="UP000027222"/>
    </source>
</evidence>
<gene>
    <name evidence="2" type="ORF">GALMADRAFT_1201748</name>
</gene>
<dbReference type="Pfam" id="PF01926">
    <property type="entry name" value="MMR_HSR1"/>
    <property type="match status" value="1"/>
</dbReference>
<dbReference type="Proteomes" id="UP000027222">
    <property type="component" value="Unassembled WGS sequence"/>
</dbReference>
<dbReference type="InterPro" id="IPR027417">
    <property type="entry name" value="P-loop_NTPase"/>
</dbReference>
<name>A0A067TBB7_GALM3</name>
<evidence type="ECO:0000259" key="1">
    <source>
        <dbReference type="Pfam" id="PF01926"/>
    </source>
</evidence>
<keyword evidence="3" id="KW-1185">Reference proteome</keyword>
<protein>
    <recommendedName>
        <fullName evidence="1">G domain-containing protein</fullName>
    </recommendedName>
</protein>
<organism evidence="2 3">
    <name type="scientific">Galerina marginata (strain CBS 339.88)</name>
    <dbReference type="NCBI Taxonomy" id="685588"/>
    <lineage>
        <taxon>Eukaryota</taxon>
        <taxon>Fungi</taxon>
        <taxon>Dikarya</taxon>
        <taxon>Basidiomycota</taxon>
        <taxon>Agaricomycotina</taxon>
        <taxon>Agaricomycetes</taxon>
        <taxon>Agaricomycetidae</taxon>
        <taxon>Agaricales</taxon>
        <taxon>Agaricineae</taxon>
        <taxon>Strophariaceae</taxon>
        <taxon>Galerina</taxon>
    </lineage>
</organism>
<dbReference type="CDD" id="cd00882">
    <property type="entry name" value="Ras_like_GTPase"/>
    <property type="match status" value="1"/>
</dbReference>
<dbReference type="AlphaFoldDB" id="A0A067TBB7"/>
<evidence type="ECO:0000313" key="2">
    <source>
        <dbReference type="EMBL" id="KDR80470.1"/>
    </source>
</evidence>
<dbReference type="SUPFAM" id="SSF52540">
    <property type="entry name" value="P-loop containing nucleoside triphosphate hydrolases"/>
    <property type="match status" value="1"/>
</dbReference>
<dbReference type="EMBL" id="KL142372">
    <property type="protein sequence ID" value="KDR80470.1"/>
    <property type="molecule type" value="Genomic_DNA"/>
</dbReference>
<dbReference type="Gene3D" id="3.40.50.300">
    <property type="entry name" value="P-loop containing nucleotide triphosphate hydrolases"/>
    <property type="match status" value="1"/>
</dbReference>
<dbReference type="OrthoDB" id="8954335at2759"/>